<sequence>MTNLEAIIRKLKTYQKEVNQNIKEPFFNKENTPKDWLLKKVPAEFKNRGTYEGLHGLTNPILMNPYIKPVAERAVSNLRVANYKSGRKNKLINNILGQTDAVVRRQEKANIKGKDYGPEIYPQ</sequence>
<protein>
    <submittedName>
        <fullName evidence="1">Uncharacterized protein</fullName>
    </submittedName>
</protein>
<organism evidence="1 2">
    <name type="scientific">Candidatus Woesebacteria bacterium GW2011_GWB1_39_12</name>
    <dbReference type="NCBI Taxonomy" id="1618574"/>
    <lineage>
        <taxon>Bacteria</taxon>
        <taxon>Candidatus Woeseibacteriota</taxon>
    </lineage>
</organism>
<evidence type="ECO:0000313" key="1">
    <source>
        <dbReference type="EMBL" id="KKR00122.1"/>
    </source>
</evidence>
<dbReference type="EMBL" id="LBWB01000016">
    <property type="protein sequence ID" value="KKR00122.1"/>
    <property type="molecule type" value="Genomic_DNA"/>
</dbReference>
<dbReference type="Proteomes" id="UP000033881">
    <property type="component" value="Unassembled WGS sequence"/>
</dbReference>
<comment type="caution">
    <text evidence="1">The sequence shown here is derived from an EMBL/GenBank/DDBJ whole genome shotgun (WGS) entry which is preliminary data.</text>
</comment>
<accession>A0A0G0QEJ8</accession>
<reference evidence="1 2" key="1">
    <citation type="journal article" date="2015" name="Nature">
        <title>rRNA introns, odd ribosomes, and small enigmatic genomes across a large radiation of phyla.</title>
        <authorList>
            <person name="Brown C.T."/>
            <person name="Hug L.A."/>
            <person name="Thomas B.C."/>
            <person name="Sharon I."/>
            <person name="Castelle C.J."/>
            <person name="Singh A."/>
            <person name="Wilkins M.J."/>
            <person name="Williams K.H."/>
            <person name="Banfield J.F."/>
        </authorList>
    </citation>
    <scope>NUCLEOTIDE SEQUENCE [LARGE SCALE GENOMIC DNA]</scope>
</reference>
<proteinExistence type="predicted"/>
<name>A0A0G0QEJ8_9BACT</name>
<dbReference type="AlphaFoldDB" id="A0A0G0QEJ8"/>
<dbReference type="STRING" id="1618574.UT24_C0016G0011"/>
<evidence type="ECO:0000313" key="2">
    <source>
        <dbReference type="Proteomes" id="UP000033881"/>
    </source>
</evidence>
<gene>
    <name evidence="1" type="ORF">UT24_C0016G0011</name>
</gene>